<feature type="transmembrane region" description="Helical" evidence="5">
    <location>
        <begin position="83"/>
        <end position="101"/>
    </location>
</feature>
<dbReference type="CDD" id="cd05931">
    <property type="entry name" value="FAAL"/>
    <property type="match status" value="1"/>
</dbReference>
<keyword evidence="5" id="KW-0472">Membrane</keyword>
<dbReference type="SUPFAM" id="SSF56801">
    <property type="entry name" value="Acetyl-CoA synthetase-like"/>
    <property type="match status" value="1"/>
</dbReference>
<dbReference type="InterPro" id="IPR020845">
    <property type="entry name" value="AMP-binding_CS"/>
</dbReference>
<reference evidence="8 9" key="1">
    <citation type="submission" date="2020-10" db="EMBL/GenBank/DDBJ databases">
        <authorList>
            <person name="Castelo-Branco R."/>
            <person name="Eusebio N."/>
            <person name="Adriana R."/>
            <person name="Vieira A."/>
            <person name="Brugerolle De Fraissinette N."/>
            <person name="Rezende De Castro R."/>
            <person name="Schneider M.P."/>
            <person name="Vasconcelos V."/>
            <person name="Leao P.N."/>
        </authorList>
    </citation>
    <scope>NUCLEOTIDE SEQUENCE [LARGE SCALE GENOMIC DNA]</scope>
    <source>
        <strain evidence="8 9">LEGE 00250</strain>
    </source>
</reference>
<keyword evidence="2 8" id="KW-0436">Ligase</keyword>
<dbReference type="InterPro" id="IPR045851">
    <property type="entry name" value="AMP-bd_C_sf"/>
</dbReference>
<dbReference type="PANTHER" id="PTHR22754:SF32">
    <property type="entry name" value="DISCO-INTERACTING PROTEIN 2"/>
    <property type="match status" value="1"/>
</dbReference>
<gene>
    <name evidence="8" type="ORF">IQ227_04515</name>
</gene>
<dbReference type="Proteomes" id="UP000606776">
    <property type="component" value="Unassembled WGS sequence"/>
</dbReference>
<feature type="domain" description="AMP-binding enzyme C-terminal" evidence="7">
    <location>
        <begin position="463"/>
        <end position="576"/>
    </location>
</feature>
<dbReference type="PROSITE" id="PS00455">
    <property type="entry name" value="AMP_BINDING"/>
    <property type="match status" value="1"/>
</dbReference>
<proteinExistence type="inferred from homology"/>
<keyword evidence="3" id="KW-0276">Fatty acid metabolism</keyword>
<dbReference type="Gene3D" id="3.40.50.12780">
    <property type="entry name" value="N-terminal domain of ligase-like"/>
    <property type="match status" value="1"/>
</dbReference>
<dbReference type="EMBL" id="JADEWB010000014">
    <property type="protein sequence ID" value="MBE9235320.1"/>
    <property type="molecule type" value="Genomic_DNA"/>
</dbReference>
<sequence length="626" mass="69539">MNICVKDLQNCLGFSAITDLLSYRGQNQPQQKAYTFLRDGETDEFSLTYQELEEKAKAIASRLQSLGGTGERALLLYPPGLEFITAFLGCLYAGVIAVPAYPPRKNMNFLRLQSIIKDAQATLILTTSSLLTDLVSQWAENPELPNMRWLSTDDIDNYLSSHWQQPKLDENSLAFLQYTSGSTGTPKGVMVTHGNLLSNQRSIQIGFGHTEKTIFVGWLPLFHDMGLIGNVLQPLYLGIPSILMSPVAFLQKPLRWLQAISRYKATTSGGPNFAYDLCARKITPEELAHLDLSSWEIAFNGAEPVRADTIEKFTNHFAPCGFRKEAFYPCYGMAETTLFVSGGLKTSDPVLYPVEATALEENRVIAAKSDQTTKTIVGCGRTWLEEKIAIVDPDSLTLCPDDRIGEIWVSGPSVAAGYWRKPEQTAETFQAYLSDTGEGPFLRTGDLGFLQNGELFVTGRLKDVIIIRGQNHYPQDIELTVQNSHPALRLNSGAAFTIEQKGQQRLVVVQEVERTYLRKLDIKEVVGNITEAVIDNHGIQLYATVLIKPGSIPKTSSGKIQRHACHRGFLEGTLSVVEDCDRSLEHQVKLQKLVTDVNSLLIKVQEVNPDVKREKINESVKANALQ</sequence>
<dbReference type="GO" id="GO:0016874">
    <property type="term" value="F:ligase activity"/>
    <property type="evidence" value="ECO:0007669"/>
    <property type="project" value="UniProtKB-KW"/>
</dbReference>
<evidence type="ECO:0000256" key="3">
    <source>
        <dbReference type="ARBA" id="ARBA00022832"/>
    </source>
</evidence>
<comment type="similarity">
    <text evidence="1">Belongs to the ATP-dependent AMP-binding enzyme family.</text>
</comment>
<protein>
    <submittedName>
        <fullName evidence="8">Fatty acyl-AMP ligase</fullName>
    </submittedName>
</protein>
<keyword evidence="4" id="KW-0443">Lipid metabolism</keyword>
<keyword evidence="9" id="KW-1185">Reference proteome</keyword>
<evidence type="ECO:0000256" key="4">
    <source>
        <dbReference type="ARBA" id="ARBA00023098"/>
    </source>
</evidence>
<dbReference type="RefSeq" id="WP_193942044.1">
    <property type="nucleotide sequence ID" value="NZ_JADEWB010000014.1"/>
</dbReference>
<dbReference type="Pfam" id="PF23024">
    <property type="entry name" value="AMP-dom_DIP2-like"/>
    <property type="match status" value="1"/>
</dbReference>
<dbReference type="Pfam" id="PF00501">
    <property type="entry name" value="AMP-binding"/>
    <property type="match status" value="1"/>
</dbReference>
<keyword evidence="5" id="KW-0812">Transmembrane</keyword>
<evidence type="ECO:0000259" key="6">
    <source>
        <dbReference type="Pfam" id="PF00501"/>
    </source>
</evidence>
<dbReference type="PANTHER" id="PTHR22754">
    <property type="entry name" value="DISCO-INTERACTING PROTEIN 2 DIP2 -RELATED"/>
    <property type="match status" value="1"/>
</dbReference>
<evidence type="ECO:0000256" key="5">
    <source>
        <dbReference type="SAM" id="Phobius"/>
    </source>
</evidence>
<dbReference type="InterPro" id="IPR042099">
    <property type="entry name" value="ANL_N_sf"/>
</dbReference>
<dbReference type="Gene3D" id="3.30.300.30">
    <property type="match status" value="1"/>
</dbReference>
<evidence type="ECO:0000259" key="7">
    <source>
        <dbReference type="Pfam" id="PF23024"/>
    </source>
</evidence>
<feature type="domain" description="AMP-dependent synthetase/ligase" evidence="6">
    <location>
        <begin position="26"/>
        <end position="419"/>
    </location>
</feature>
<evidence type="ECO:0000313" key="8">
    <source>
        <dbReference type="EMBL" id="MBE9235320.1"/>
    </source>
</evidence>
<dbReference type="InterPro" id="IPR025110">
    <property type="entry name" value="AMP-bd_C"/>
</dbReference>
<name>A0ABR9VD20_9CYAN</name>
<keyword evidence="5" id="KW-1133">Transmembrane helix</keyword>
<evidence type="ECO:0000256" key="2">
    <source>
        <dbReference type="ARBA" id="ARBA00022598"/>
    </source>
</evidence>
<comment type="caution">
    <text evidence="8">The sequence shown here is derived from an EMBL/GenBank/DDBJ whole genome shotgun (WGS) entry which is preliminary data.</text>
</comment>
<evidence type="ECO:0000313" key="9">
    <source>
        <dbReference type="Proteomes" id="UP000606776"/>
    </source>
</evidence>
<evidence type="ECO:0000256" key="1">
    <source>
        <dbReference type="ARBA" id="ARBA00006432"/>
    </source>
</evidence>
<dbReference type="InterPro" id="IPR040097">
    <property type="entry name" value="FAAL/FAAC"/>
</dbReference>
<dbReference type="InterPro" id="IPR000873">
    <property type="entry name" value="AMP-dep_synth/lig_dom"/>
</dbReference>
<accession>A0ABR9VD20</accession>
<organism evidence="8 9">
    <name type="scientific">Sphaerospermopsis aphanizomenoides LEGE 00250</name>
    <dbReference type="NCBI Taxonomy" id="2777972"/>
    <lineage>
        <taxon>Bacteria</taxon>
        <taxon>Bacillati</taxon>
        <taxon>Cyanobacteriota</taxon>
        <taxon>Cyanophyceae</taxon>
        <taxon>Nostocales</taxon>
        <taxon>Aphanizomenonaceae</taxon>
        <taxon>Sphaerospermopsis</taxon>
        <taxon>Sphaerospermopsis aphanizomenoides</taxon>
    </lineage>
</organism>